<dbReference type="GeneID" id="300575903"/>
<proteinExistence type="predicted"/>
<dbReference type="EMBL" id="PPTA01000004">
    <property type="protein sequence ID" value="TFB04636.1"/>
    <property type="molecule type" value="Genomic_DNA"/>
</dbReference>
<evidence type="ECO:0008006" key="3">
    <source>
        <dbReference type="Google" id="ProtNLM"/>
    </source>
</evidence>
<reference evidence="1 2" key="1">
    <citation type="submission" date="2018-01" db="EMBL/GenBank/DDBJ databases">
        <title>Genome characterization of the sugarcane-associated fungus Trichoderma ghanense CCMA-1212 and their application in lignocelulose bioconversion.</title>
        <authorList>
            <person name="Steindorff A.S."/>
            <person name="Mendes T.D."/>
            <person name="Vilela E.S.D."/>
            <person name="Rodrigues D.S."/>
            <person name="Formighieri E.F."/>
            <person name="Melo I.S."/>
            <person name="Favaro L.C.L."/>
        </authorList>
    </citation>
    <scope>NUCLEOTIDE SEQUENCE [LARGE SCALE GENOMIC DNA]</scope>
    <source>
        <strain evidence="1 2">CCMA-1212</strain>
    </source>
</reference>
<gene>
    <name evidence="1" type="ORF">CCMA1212_004137</name>
</gene>
<accession>A0ABY2H902</accession>
<name>A0ABY2H902_9HYPO</name>
<keyword evidence="2" id="KW-1185">Reference proteome</keyword>
<comment type="caution">
    <text evidence="1">The sequence shown here is derived from an EMBL/GenBank/DDBJ whole genome shotgun (WGS) entry which is preliminary data.</text>
</comment>
<evidence type="ECO:0000313" key="2">
    <source>
        <dbReference type="Proteomes" id="UP001642720"/>
    </source>
</evidence>
<sequence>MIDEHGSPILIDFGGLCLEGESLRTVKRTCGWYDEAVTEATKQADVDALAEIEGLVICSAR</sequence>
<protein>
    <recommendedName>
        <fullName evidence="3">Protein kinase domain-containing protein</fullName>
    </recommendedName>
</protein>
<dbReference type="Proteomes" id="UP001642720">
    <property type="component" value="Unassembled WGS sequence"/>
</dbReference>
<dbReference type="RefSeq" id="XP_073560837.1">
    <property type="nucleotide sequence ID" value="XM_073701453.1"/>
</dbReference>
<evidence type="ECO:0000313" key="1">
    <source>
        <dbReference type="EMBL" id="TFB04636.1"/>
    </source>
</evidence>
<organism evidence="1 2">
    <name type="scientific">Trichoderma ghanense</name>
    <dbReference type="NCBI Taxonomy" id="65468"/>
    <lineage>
        <taxon>Eukaryota</taxon>
        <taxon>Fungi</taxon>
        <taxon>Dikarya</taxon>
        <taxon>Ascomycota</taxon>
        <taxon>Pezizomycotina</taxon>
        <taxon>Sordariomycetes</taxon>
        <taxon>Hypocreomycetidae</taxon>
        <taxon>Hypocreales</taxon>
        <taxon>Hypocreaceae</taxon>
        <taxon>Trichoderma</taxon>
    </lineage>
</organism>